<accession>A0A3P7UZL6</accession>
<sequence length="93" mass="10743">MFLKQALKGEAAASITYVPVIGDKYYGAVNILKKQYDREAIDEIITFQETTELITATLFGTYTHDTDNYRFSRQNESRQIELRSQDIASMPLW</sequence>
<reference evidence="1" key="1">
    <citation type="submission" date="2018-11" db="EMBL/GenBank/DDBJ databases">
        <authorList>
            <consortium name="Pathogen Informatics"/>
        </authorList>
    </citation>
    <scope>NUCLEOTIDE SEQUENCE [LARGE SCALE GENOMIC DNA]</scope>
</reference>
<evidence type="ECO:0000313" key="1">
    <source>
        <dbReference type="EMBL" id="VDO25513.1"/>
    </source>
</evidence>
<dbReference type="OrthoDB" id="5857529at2759"/>
<protein>
    <submittedName>
        <fullName evidence="1">Uncharacterized protein</fullName>
    </submittedName>
</protein>
<proteinExistence type="predicted"/>
<name>A0A3P7UZL6_HELPZ</name>
<dbReference type="EMBL" id="UZAH01003772">
    <property type="protein sequence ID" value="VDO25513.1"/>
    <property type="molecule type" value="Genomic_DNA"/>
</dbReference>
<organism evidence="1">
    <name type="scientific">Heligmosomoides polygyrus</name>
    <name type="common">Parasitic roundworm</name>
    <dbReference type="NCBI Taxonomy" id="6339"/>
    <lineage>
        <taxon>Eukaryota</taxon>
        <taxon>Metazoa</taxon>
        <taxon>Ecdysozoa</taxon>
        <taxon>Nematoda</taxon>
        <taxon>Chromadorea</taxon>
        <taxon>Rhabditida</taxon>
        <taxon>Rhabditina</taxon>
        <taxon>Rhabditomorpha</taxon>
        <taxon>Strongyloidea</taxon>
        <taxon>Heligmosomidae</taxon>
        <taxon>Heligmosomoides</taxon>
    </lineage>
</organism>
<dbReference type="AlphaFoldDB" id="A0A3P7UZL6"/>
<gene>
    <name evidence="1" type="ORF">HPBE_LOCUS2473</name>
</gene>